<reference evidence="2 3" key="1">
    <citation type="submission" date="2024-04" db="EMBL/GenBank/DDBJ databases">
        <title>Draft genome sequence of Pseudoxanthomonas putridarboris WD12.</title>
        <authorList>
            <person name="Oh J."/>
        </authorList>
    </citation>
    <scope>NUCLEOTIDE SEQUENCE [LARGE SCALE GENOMIC DNA]</scope>
    <source>
        <strain evidence="2 3">WD12</strain>
    </source>
</reference>
<dbReference type="InterPro" id="IPR013217">
    <property type="entry name" value="Methyltransf_12"/>
</dbReference>
<evidence type="ECO:0000259" key="1">
    <source>
        <dbReference type="Pfam" id="PF08242"/>
    </source>
</evidence>
<dbReference type="CDD" id="cd02440">
    <property type="entry name" value="AdoMet_MTases"/>
    <property type="match status" value="1"/>
</dbReference>
<keyword evidence="2" id="KW-0489">Methyltransferase</keyword>
<feature type="domain" description="Methyltransferase type 12" evidence="1">
    <location>
        <begin position="55"/>
        <end position="153"/>
    </location>
</feature>
<dbReference type="EC" id="2.1.-.-" evidence="2"/>
<organism evidence="2 3">
    <name type="scientific">Pseudoxanthomonas putridarboris</name>
    <dbReference type="NCBI Taxonomy" id="752605"/>
    <lineage>
        <taxon>Bacteria</taxon>
        <taxon>Pseudomonadati</taxon>
        <taxon>Pseudomonadota</taxon>
        <taxon>Gammaproteobacteria</taxon>
        <taxon>Lysobacterales</taxon>
        <taxon>Lysobacteraceae</taxon>
        <taxon>Pseudoxanthomonas</taxon>
    </lineage>
</organism>
<proteinExistence type="predicted"/>
<dbReference type="Proteomes" id="UP001459204">
    <property type="component" value="Unassembled WGS sequence"/>
</dbReference>
<name>A0ABU9J4E8_9GAMM</name>
<evidence type="ECO:0000313" key="3">
    <source>
        <dbReference type="Proteomes" id="UP001459204"/>
    </source>
</evidence>
<comment type="caution">
    <text evidence="2">The sequence shown here is derived from an EMBL/GenBank/DDBJ whole genome shotgun (WGS) entry which is preliminary data.</text>
</comment>
<dbReference type="EMBL" id="JBBWWT010000008">
    <property type="protein sequence ID" value="MEL1265744.1"/>
    <property type="molecule type" value="Genomic_DNA"/>
</dbReference>
<dbReference type="SUPFAM" id="SSF53335">
    <property type="entry name" value="S-adenosyl-L-methionine-dependent methyltransferases"/>
    <property type="match status" value="1"/>
</dbReference>
<dbReference type="Pfam" id="PF08242">
    <property type="entry name" value="Methyltransf_12"/>
    <property type="match status" value="1"/>
</dbReference>
<dbReference type="PIRSF" id="PIRSF011491">
    <property type="entry name" value="Mtase_YbcY_prd"/>
    <property type="match status" value="1"/>
</dbReference>
<protein>
    <submittedName>
        <fullName evidence="2">Class I SAM-dependent methyltransferase</fullName>
        <ecNumber evidence="2">2.1.-.-</ecNumber>
    </submittedName>
</protein>
<keyword evidence="3" id="KW-1185">Reference proteome</keyword>
<sequence>MKPQRACASSAIYSPTILRIYDWWVLRISNRYAWKCRTDKVLLPFFRRHMGRNHLDVGVGTGYYLANAELPPKVRLTLMDVNPDCLEAAERRSDRSATSLVRHDVTTELPASLREPFDSISLFYLLHCLPGTMDEKAVVFANLKPHLGKDGVLYGATILGDAAAHNGFGRRLMRIYNRRGIFGNRLDTAEDLERVLGDHFARVQVRVHGRVAMFEARQPIGLATPPAGAISGQRPRAAWRSP</sequence>
<dbReference type="GO" id="GO:0032259">
    <property type="term" value="P:methylation"/>
    <property type="evidence" value="ECO:0007669"/>
    <property type="project" value="UniProtKB-KW"/>
</dbReference>
<dbReference type="Gene3D" id="3.40.50.150">
    <property type="entry name" value="Vaccinia Virus protein VP39"/>
    <property type="match status" value="1"/>
</dbReference>
<evidence type="ECO:0000313" key="2">
    <source>
        <dbReference type="EMBL" id="MEL1265744.1"/>
    </source>
</evidence>
<dbReference type="RefSeq" id="WP_341726918.1">
    <property type="nucleotide sequence ID" value="NZ_JBBWWT010000008.1"/>
</dbReference>
<accession>A0ABU9J4E8</accession>
<dbReference type="InterPro" id="IPR016584">
    <property type="entry name" value="MeTrfase_VrtF"/>
</dbReference>
<gene>
    <name evidence="2" type="ORF">AAD027_15420</name>
</gene>
<keyword evidence="2" id="KW-0808">Transferase</keyword>
<dbReference type="GO" id="GO:0008168">
    <property type="term" value="F:methyltransferase activity"/>
    <property type="evidence" value="ECO:0007669"/>
    <property type="project" value="UniProtKB-KW"/>
</dbReference>
<dbReference type="InterPro" id="IPR029063">
    <property type="entry name" value="SAM-dependent_MTases_sf"/>
</dbReference>